<dbReference type="GO" id="GO:0016020">
    <property type="term" value="C:membrane"/>
    <property type="evidence" value="ECO:0007669"/>
    <property type="project" value="UniProtKB-SubCell"/>
</dbReference>
<keyword evidence="9" id="KW-1185">Reference proteome</keyword>
<dbReference type="EMBL" id="JAULSN010000001">
    <property type="protein sequence ID" value="KAK3383666.1"/>
    <property type="molecule type" value="Genomic_DNA"/>
</dbReference>
<reference evidence="8" key="2">
    <citation type="submission" date="2023-06" db="EMBL/GenBank/DDBJ databases">
        <authorList>
            <consortium name="Lawrence Berkeley National Laboratory"/>
            <person name="Haridas S."/>
            <person name="Hensen N."/>
            <person name="Bonometti L."/>
            <person name="Westerberg I."/>
            <person name="Brannstrom I.O."/>
            <person name="Guillou S."/>
            <person name="Cros-Aarteil S."/>
            <person name="Calhoun S."/>
            <person name="Kuo A."/>
            <person name="Mondo S."/>
            <person name="Pangilinan J."/>
            <person name="Riley R."/>
            <person name="Labutti K."/>
            <person name="Andreopoulos B."/>
            <person name="Lipzen A."/>
            <person name="Chen C."/>
            <person name="Yanf M."/>
            <person name="Daum C."/>
            <person name="Ng V."/>
            <person name="Clum A."/>
            <person name="Steindorff A."/>
            <person name="Ohm R."/>
            <person name="Martin F."/>
            <person name="Silar P."/>
            <person name="Natvig D."/>
            <person name="Lalanne C."/>
            <person name="Gautier V."/>
            <person name="Ament-Velasquez S.L."/>
            <person name="Kruys A."/>
            <person name="Hutchinson M.I."/>
            <person name="Powell A.J."/>
            <person name="Barry K."/>
            <person name="Miller A.N."/>
            <person name="Grigoriev I.V."/>
            <person name="Debuchy R."/>
            <person name="Gladieux P."/>
            <person name="Thoren M.H."/>
            <person name="Johannesson H."/>
        </authorList>
    </citation>
    <scope>NUCLEOTIDE SEQUENCE</scope>
    <source>
        <strain evidence="8">CBS 958.72</strain>
    </source>
</reference>
<evidence type="ECO:0000256" key="2">
    <source>
        <dbReference type="ARBA" id="ARBA00022692"/>
    </source>
</evidence>
<feature type="transmembrane region" description="Helical" evidence="6">
    <location>
        <begin position="29"/>
        <end position="50"/>
    </location>
</feature>
<dbReference type="Proteomes" id="UP001287356">
    <property type="component" value="Unassembled WGS sequence"/>
</dbReference>
<reference evidence="8" key="1">
    <citation type="journal article" date="2023" name="Mol. Phylogenet. Evol.">
        <title>Genome-scale phylogeny and comparative genomics of the fungal order Sordariales.</title>
        <authorList>
            <person name="Hensen N."/>
            <person name="Bonometti L."/>
            <person name="Westerberg I."/>
            <person name="Brannstrom I.O."/>
            <person name="Guillou S."/>
            <person name="Cros-Aarteil S."/>
            <person name="Calhoun S."/>
            <person name="Haridas S."/>
            <person name="Kuo A."/>
            <person name="Mondo S."/>
            <person name="Pangilinan J."/>
            <person name="Riley R."/>
            <person name="LaButti K."/>
            <person name="Andreopoulos B."/>
            <person name="Lipzen A."/>
            <person name="Chen C."/>
            <person name="Yan M."/>
            <person name="Daum C."/>
            <person name="Ng V."/>
            <person name="Clum A."/>
            <person name="Steindorff A."/>
            <person name="Ohm R.A."/>
            <person name="Martin F."/>
            <person name="Silar P."/>
            <person name="Natvig D.O."/>
            <person name="Lalanne C."/>
            <person name="Gautier V."/>
            <person name="Ament-Velasquez S.L."/>
            <person name="Kruys A."/>
            <person name="Hutchinson M.I."/>
            <person name="Powell A.J."/>
            <person name="Barry K."/>
            <person name="Miller A.N."/>
            <person name="Grigoriev I.V."/>
            <person name="Debuchy R."/>
            <person name="Gladieux P."/>
            <person name="Hiltunen Thoren M."/>
            <person name="Johannesson H."/>
        </authorList>
    </citation>
    <scope>NUCLEOTIDE SEQUENCE</scope>
    <source>
        <strain evidence="8">CBS 958.72</strain>
    </source>
</reference>
<organism evidence="8 9">
    <name type="scientific">Lasiosphaeria ovina</name>
    <dbReference type="NCBI Taxonomy" id="92902"/>
    <lineage>
        <taxon>Eukaryota</taxon>
        <taxon>Fungi</taxon>
        <taxon>Dikarya</taxon>
        <taxon>Ascomycota</taxon>
        <taxon>Pezizomycotina</taxon>
        <taxon>Sordariomycetes</taxon>
        <taxon>Sordariomycetidae</taxon>
        <taxon>Sordariales</taxon>
        <taxon>Lasiosphaeriaceae</taxon>
        <taxon>Lasiosphaeria</taxon>
    </lineage>
</organism>
<dbReference type="Pfam" id="PF01284">
    <property type="entry name" value="MARVEL"/>
    <property type="match status" value="1"/>
</dbReference>
<protein>
    <recommendedName>
        <fullName evidence="7">MARVEL domain-containing protein</fullName>
    </recommendedName>
</protein>
<keyword evidence="4 6" id="KW-0472">Membrane</keyword>
<evidence type="ECO:0000256" key="6">
    <source>
        <dbReference type="SAM" id="Phobius"/>
    </source>
</evidence>
<keyword evidence="3 6" id="KW-1133">Transmembrane helix</keyword>
<feature type="domain" description="MARVEL" evidence="7">
    <location>
        <begin position="31"/>
        <end position="171"/>
    </location>
</feature>
<name>A0AAE0NLG9_9PEZI</name>
<evidence type="ECO:0000313" key="9">
    <source>
        <dbReference type="Proteomes" id="UP001287356"/>
    </source>
</evidence>
<sequence>MDQPTAAPKPIYSAVRAPGHEHIPLYPPYFIILRMVQLGLAVLIMALDAYGVSVLSTDGNSFVLAVAIMNLITGVYFLVTHYFYPNIYNYWAILGLDILLIIMWLSSFALLASEVNEWYSSVGHLTVGQNVCNSVTCSKVQQSYIAAPACLAAAASFGAVEFVLHIVSLVLHSMALHRHRAAGLHCMPAGSSMGGGFGGGAVSAEKSQQVYQQVPLQDQQQHQQVYPVYAQQQQQQQQLQTYPVQVQQPQQLYSPTVSPPHQQLYAPLQQPQQPYYPQQQQSQVQPQPAVYHAAHAPALVPQQTGGSYVSQPSQQQQPYDNNIPLVPQHTGGYVAQLATDREPQHFAAQLPADNVGYYGTSAATHSPSPPPVQQHQPPPAQ</sequence>
<dbReference type="PANTHER" id="PTHR37451">
    <property type="entry name" value="MARVEL DOMAIN"/>
    <property type="match status" value="1"/>
</dbReference>
<evidence type="ECO:0000256" key="1">
    <source>
        <dbReference type="ARBA" id="ARBA00004141"/>
    </source>
</evidence>
<accession>A0AAE0NLG9</accession>
<keyword evidence="2 6" id="KW-0812">Transmembrane</keyword>
<dbReference type="PANTHER" id="PTHR37451:SF4">
    <property type="entry name" value="MARVEL DOMAIN-CONTAINING PROTEIN"/>
    <property type="match status" value="1"/>
</dbReference>
<feature type="transmembrane region" description="Helical" evidence="6">
    <location>
        <begin position="62"/>
        <end position="84"/>
    </location>
</feature>
<proteinExistence type="predicted"/>
<evidence type="ECO:0000259" key="7">
    <source>
        <dbReference type="Pfam" id="PF01284"/>
    </source>
</evidence>
<dbReference type="AlphaFoldDB" id="A0AAE0NLG9"/>
<evidence type="ECO:0000256" key="3">
    <source>
        <dbReference type="ARBA" id="ARBA00022989"/>
    </source>
</evidence>
<evidence type="ECO:0000256" key="5">
    <source>
        <dbReference type="SAM" id="MobiDB-lite"/>
    </source>
</evidence>
<dbReference type="InterPro" id="IPR008253">
    <property type="entry name" value="Marvel"/>
</dbReference>
<evidence type="ECO:0000256" key="4">
    <source>
        <dbReference type="ARBA" id="ARBA00023136"/>
    </source>
</evidence>
<feature type="compositionally biased region" description="Pro residues" evidence="5">
    <location>
        <begin position="367"/>
        <end position="381"/>
    </location>
</feature>
<gene>
    <name evidence="8" type="ORF">B0T24DRAFT_605851</name>
</gene>
<feature type="region of interest" description="Disordered" evidence="5">
    <location>
        <begin position="357"/>
        <end position="381"/>
    </location>
</feature>
<feature type="transmembrane region" description="Helical" evidence="6">
    <location>
        <begin position="90"/>
        <end position="111"/>
    </location>
</feature>
<evidence type="ECO:0000313" key="8">
    <source>
        <dbReference type="EMBL" id="KAK3383666.1"/>
    </source>
</evidence>
<comment type="subcellular location">
    <subcellularLocation>
        <location evidence="1">Membrane</location>
        <topology evidence="1">Multi-pass membrane protein</topology>
    </subcellularLocation>
</comment>
<comment type="caution">
    <text evidence="8">The sequence shown here is derived from an EMBL/GenBank/DDBJ whole genome shotgun (WGS) entry which is preliminary data.</text>
</comment>